<reference evidence="1" key="1">
    <citation type="submission" date="2020-08" db="EMBL/GenBank/DDBJ databases">
        <title>Taxonomic study for Lactobacillus species isolated from hardwood bark.</title>
        <authorList>
            <person name="Tohno M."/>
            <person name="Tanizawa Y."/>
        </authorList>
    </citation>
    <scope>NUCLEOTIDE SEQUENCE</scope>
    <source>
        <strain evidence="1">B40</strain>
    </source>
</reference>
<dbReference type="Gene3D" id="3.40.50.300">
    <property type="entry name" value="P-loop containing nucleotide triphosphate hydrolases"/>
    <property type="match status" value="1"/>
</dbReference>
<dbReference type="EMBL" id="BMAY01000002">
    <property type="protein sequence ID" value="GFZ26572.1"/>
    <property type="molecule type" value="Genomic_DNA"/>
</dbReference>
<dbReference type="InterPro" id="IPR027417">
    <property type="entry name" value="P-loop_NTPase"/>
</dbReference>
<keyword evidence="2" id="KW-1185">Reference proteome</keyword>
<organism evidence="1 2">
    <name type="scientific">Lactobacillus corticis</name>
    <dbReference type="NCBI Taxonomy" id="2201249"/>
    <lineage>
        <taxon>Bacteria</taxon>
        <taxon>Bacillati</taxon>
        <taxon>Bacillota</taxon>
        <taxon>Bacilli</taxon>
        <taxon>Lactobacillales</taxon>
        <taxon>Lactobacillaceae</taxon>
        <taxon>Lactobacillus</taxon>
    </lineage>
</organism>
<dbReference type="RefSeq" id="WP_212780268.1">
    <property type="nucleotide sequence ID" value="NZ_BMAY01000002.1"/>
</dbReference>
<accession>A0A916QIB0</accession>
<sequence>MQRGKIILVEGISNAGKSTLCKNLADKNDFIIIPEGIRYLERRLHEEGDDILLVPETTKG</sequence>
<gene>
    <name evidence="1" type="ORF">LCB40_04520</name>
</gene>
<protein>
    <submittedName>
        <fullName evidence="1">Uncharacterized protein</fullName>
    </submittedName>
</protein>
<evidence type="ECO:0000313" key="2">
    <source>
        <dbReference type="Proteomes" id="UP000677218"/>
    </source>
</evidence>
<dbReference type="AlphaFoldDB" id="A0A916QIB0"/>
<dbReference type="SUPFAM" id="SSF52540">
    <property type="entry name" value="P-loop containing nucleoside triphosphate hydrolases"/>
    <property type="match status" value="1"/>
</dbReference>
<name>A0A916QIB0_9LACO</name>
<comment type="caution">
    <text evidence="1">The sequence shown here is derived from an EMBL/GenBank/DDBJ whole genome shotgun (WGS) entry which is preliminary data.</text>
</comment>
<dbReference type="Proteomes" id="UP000677218">
    <property type="component" value="Unassembled WGS sequence"/>
</dbReference>
<evidence type="ECO:0000313" key="1">
    <source>
        <dbReference type="EMBL" id="GFZ26572.1"/>
    </source>
</evidence>
<proteinExistence type="predicted"/>